<keyword evidence="7 8" id="KW-0472">Membrane</keyword>
<keyword evidence="5 8" id="KW-0812">Transmembrane</keyword>
<feature type="transmembrane region" description="Helical" evidence="8">
    <location>
        <begin position="59"/>
        <end position="82"/>
    </location>
</feature>
<keyword evidence="10" id="KW-1185">Reference proteome</keyword>
<evidence type="ECO:0000256" key="1">
    <source>
        <dbReference type="ARBA" id="ARBA00004651"/>
    </source>
</evidence>
<comment type="subcellular location">
    <subcellularLocation>
        <location evidence="1">Cell membrane</location>
        <topology evidence="1">Multi-pass membrane protein</topology>
    </subcellularLocation>
</comment>
<protein>
    <submittedName>
        <fullName evidence="9">Putative permease</fullName>
    </submittedName>
</protein>
<comment type="caution">
    <text evidence="9">The sequence shown here is derived from an EMBL/GenBank/DDBJ whole genome shotgun (WGS) entry which is preliminary data.</text>
</comment>
<proteinExistence type="inferred from homology"/>
<feature type="transmembrane region" description="Helical" evidence="8">
    <location>
        <begin position="94"/>
        <end position="116"/>
    </location>
</feature>
<dbReference type="EMBL" id="JAGGKQ010000001">
    <property type="protein sequence ID" value="MBP1921039.1"/>
    <property type="molecule type" value="Genomic_DNA"/>
</dbReference>
<gene>
    <name evidence="9" type="ORF">J2751_000022</name>
</gene>
<evidence type="ECO:0000313" key="10">
    <source>
        <dbReference type="Proteomes" id="UP000823588"/>
    </source>
</evidence>
<name>A0A8T4GBD3_9EURY</name>
<feature type="transmembrane region" description="Helical" evidence="8">
    <location>
        <begin position="283"/>
        <end position="306"/>
    </location>
</feature>
<keyword evidence="3" id="KW-0813">Transport</keyword>
<feature type="transmembrane region" description="Helical" evidence="8">
    <location>
        <begin position="122"/>
        <end position="146"/>
    </location>
</feature>
<dbReference type="GO" id="GO:0055085">
    <property type="term" value="P:transmembrane transport"/>
    <property type="evidence" value="ECO:0007669"/>
    <property type="project" value="InterPro"/>
</dbReference>
<evidence type="ECO:0000313" key="9">
    <source>
        <dbReference type="EMBL" id="MBP1921039.1"/>
    </source>
</evidence>
<feature type="transmembrane region" description="Helical" evidence="8">
    <location>
        <begin position="167"/>
        <end position="188"/>
    </location>
</feature>
<keyword evidence="6 8" id="KW-1133">Transmembrane helix</keyword>
<dbReference type="InterPro" id="IPR038770">
    <property type="entry name" value="Na+/solute_symporter_sf"/>
</dbReference>
<dbReference type="AlphaFoldDB" id="A0A8T4GBD3"/>
<feature type="transmembrane region" description="Helical" evidence="8">
    <location>
        <begin position="248"/>
        <end position="271"/>
    </location>
</feature>
<dbReference type="Gene3D" id="1.20.1530.20">
    <property type="match status" value="1"/>
</dbReference>
<feature type="transmembrane region" description="Helical" evidence="8">
    <location>
        <begin position="220"/>
        <end position="242"/>
    </location>
</feature>
<evidence type="ECO:0000256" key="8">
    <source>
        <dbReference type="SAM" id="Phobius"/>
    </source>
</evidence>
<evidence type="ECO:0000256" key="3">
    <source>
        <dbReference type="ARBA" id="ARBA00022448"/>
    </source>
</evidence>
<dbReference type="Pfam" id="PF03547">
    <property type="entry name" value="Mem_trans"/>
    <property type="match status" value="1"/>
</dbReference>
<accession>A0A8T4GBD3</accession>
<reference evidence="9" key="1">
    <citation type="submission" date="2021-03" db="EMBL/GenBank/DDBJ databases">
        <title>Genomic Encyclopedia of Type Strains, Phase IV (KMG-IV): sequencing the most valuable type-strain genomes for metagenomic binning, comparative biology and taxonomic classification.</title>
        <authorList>
            <person name="Goeker M."/>
        </authorList>
    </citation>
    <scope>NUCLEOTIDE SEQUENCE</scope>
    <source>
        <strain evidence="9">DSM 23564</strain>
    </source>
</reference>
<dbReference type="OrthoDB" id="270046at2157"/>
<evidence type="ECO:0000256" key="7">
    <source>
        <dbReference type="ARBA" id="ARBA00023136"/>
    </source>
</evidence>
<comment type="similarity">
    <text evidence="2">Belongs to the auxin efflux carrier (TC 2.A.69) family.</text>
</comment>
<dbReference type="GO" id="GO:0005886">
    <property type="term" value="C:plasma membrane"/>
    <property type="evidence" value="ECO:0007669"/>
    <property type="project" value="UniProtKB-SubCell"/>
</dbReference>
<evidence type="ECO:0000256" key="2">
    <source>
        <dbReference type="ARBA" id="ARBA00010145"/>
    </source>
</evidence>
<evidence type="ECO:0000256" key="6">
    <source>
        <dbReference type="ARBA" id="ARBA00022989"/>
    </source>
</evidence>
<dbReference type="InterPro" id="IPR004776">
    <property type="entry name" value="Mem_transp_PIN-like"/>
</dbReference>
<keyword evidence="4" id="KW-1003">Cell membrane</keyword>
<dbReference type="RefSeq" id="WP_209482433.1">
    <property type="nucleotide sequence ID" value="NZ_JAGGKQ010000001.1"/>
</dbReference>
<feature type="transmembrane region" description="Helical" evidence="8">
    <location>
        <begin position="194"/>
        <end position="213"/>
    </location>
</feature>
<dbReference type="PANTHER" id="PTHR36838">
    <property type="entry name" value="AUXIN EFFLUX CARRIER FAMILY PROTEIN"/>
    <property type="match status" value="1"/>
</dbReference>
<evidence type="ECO:0000256" key="5">
    <source>
        <dbReference type="ARBA" id="ARBA00022692"/>
    </source>
</evidence>
<sequence>MEVLGRLLALLAVLLVGTALRTTGILDATRTERLNAATYYVALPALVFVATYDQDVGEIASVGLAVGVTVVLLATALVAWGVHRNRASDARRSVAIVQSYHSNLGYLGVPLIAATFDSAVTAIASVILGLGALVQVPLTVFLLVTINDADADVSLLREVARLVRNPVLIALVAGLAIGWVGVGVPGPVALGLDGLGSLALPLALLCVGASLQVDLPNVDVGATASVVAVKVACMPAIAWAVFSFLDVGAATFTAGVVMLGMPTAVSTYVFAAELGGDAEFASLNVFVTTVASVLSLFVLIELVGAVA</sequence>
<dbReference type="Proteomes" id="UP000823588">
    <property type="component" value="Unassembled WGS sequence"/>
</dbReference>
<dbReference type="PANTHER" id="PTHR36838:SF3">
    <property type="entry name" value="TRANSPORTER AUXIN EFFLUX CARRIER EC FAMILY"/>
    <property type="match status" value="1"/>
</dbReference>
<evidence type="ECO:0000256" key="4">
    <source>
        <dbReference type="ARBA" id="ARBA00022475"/>
    </source>
</evidence>
<organism evidence="9 10">
    <name type="scientific">Halorubrum alkaliphilum</name>
    <dbReference type="NCBI Taxonomy" id="261290"/>
    <lineage>
        <taxon>Archaea</taxon>
        <taxon>Methanobacteriati</taxon>
        <taxon>Methanobacteriota</taxon>
        <taxon>Stenosarchaea group</taxon>
        <taxon>Halobacteria</taxon>
        <taxon>Halobacteriales</taxon>
        <taxon>Haloferacaceae</taxon>
        <taxon>Halorubrum</taxon>
    </lineage>
</organism>